<name>A0AC35U671_9BILA</name>
<reference evidence="2" key="1">
    <citation type="submission" date="2016-11" db="UniProtKB">
        <authorList>
            <consortium name="WormBaseParasite"/>
        </authorList>
    </citation>
    <scope>IDENTIFICATION</scope>
    <source>
        <strain evidence="2">KR3021</strain>
    </source>
</reference>
<protein>
    <submittedName>
        <fullName evidence="2">Progestin and adipoQ receptor family member 3</fullName>
    </submittedName>
</protein>
<accession>A0AC35U671</accession>
<proteinExistence type="predicted"/>
<sequence length="329" mass="38184">MLKTCRSCRKKPFCQDHNQIKLLSKDKIDSRLWLNEHVHTNYRPQNMSLNLCLRSIFQWNNETINIWSHLIGFLYFSWLQYDSNFNKLATFGASFQDHAIVSISILGYQSCMLFSTLYHIFGCINYDEHKKWLQLDVFGISCALLGVYLGGIYTSFFCFENILKRYLLGLLLICAVALYIPFKRDSLDFKLWENSRVGVLQCAYMAIVAFGVYPTIHWVQLYGGFESPHVQKWTPAILTLYAFLAGAFFFYASLLPERLSVGTFDVVGCSHQWWHLLILIALVKWQAVGLDLLEYYYSSINSCQIAAGDLPFDHFDMKENRNLTAYFGN</sequence>
<evidence type="ECO:0000313" key="1">
    <source>
        <dbReference type="Proteomes" id="UP000095286"/>
    </source>
</evidence>
<dbReference type="WBParaSite" id="RSKR_0000813800.1">
    <property type="protein sequence ID" value="RSKR_0000813800.1"/>
    <property type="gene ID" value="RSKR_0000813800"/>
</dbReference>
<dbReference type="Proteomes" id="UP000095286">
    <property type="component" value="Unplaced"/>
</dbReference>
<evidence type="ECO:0000313" key="2">
    <source>
        <dbReference type="WBParaSite" id="RSKR_0000813800.1"/>
    </source>
</evidence>
<organism evidence="1 2">
    <name type="scientific">Rhabditophanes sp. KR3021</name>
    <dbReference type="NCBI Taxonomy" id="114890"/>
    <lineage>
        <taxon>Eukaryota</taxon>
        <taxon>Metazoa</taxon>
        <taxon>Ecdysozoa</taxon>
        <taxon>Nematoda</taxon>
        <taxon>Chromadorea</taxon>
        <taxon>Rhabditida</taxon>
        <taxon>Tylenchina</taxon>
        <taxon>Panagrolaimomorpha</taxon>
        <taxon>Strongyloidoidea</taxon>
        <taxon>Alloionematidae</taxon>
        <taxon>Rhabditophanes</taxon>
    </lineage>
</organism>